<reference evidence="3 4" key="1">
    <citation type="submission" date="2019-07" db="EMBL/GenBank/DDBJ databases">
        <title>Rhodococcus cavernicolus sp. nov., isolated from a cave.</title>
        <authorList>
            <person name="Lee S.D."/>
        </authorList>
    </citation>
    <scope>NUCLEOTIDE SEQUENCE [LARGE SCALE GENOMIC DNA]</scope>
    <source>
        <strain evidence="3 4">C1-24</strain>
    </source>
</reference>
<dbReference type="EMBL" id="VLNY01000006">
    <property type="protein sequence ID" value="KAA0022294.1"/>
    <property type="molecule type" value="Genomic_DNA"/>
</dbReference>
<accession>A0A5A7S9Y2</accession>
<evidence type="ECO:0000256" key="2">
    <source>
        <dbReference type="SAM" id="MobiDB-lite"/>
    </source>
</evidence>
<dbReference type="OrthoDB" id="4577644at2"/>
<dbReference type="Gene3D" id="3.40.50.720">
    <property type="entry name" value="NAD(P)-binding Rossmann-like Domain"/>
    <property type="match status" value="1"/>
</dbReference>
<dbReference type="SUPFAM" id="SSF51735">
    <property type="entry name" value="NAD(P)-binding Rossmann-fold domains"/>
    <property type="match status" value="1"/>
</dbReference>
<proteinExistence type="predicted"/>
<dbReference type="PRINTS" id="PR00081">
    <property type="entry name" value="GDHRDH"/>
</dbReference>
<dbReference type="GO" id="GO:0016491">
    <property type="term" value="F:oxidoreductase activity"/>
    <property type="evidence" value="ECO:0007669"/>
    <property type="project" value="UniProtKB-KW"/>
</dbReference>
<dbReference type="NCBIfam" id="NF004846">
    <property type="entry name" value="PRK06197.1"/>
    <property type="match status" value="1"/>
</dbReference>
<dbReference type="Proteomes" id="UP000322244">
    <property type="component" value="Unassembled WGS sequence"/>
</dbReference>
<dbReference type="PANTHER" id="PTHR43157:SF31">
    <property type="entry name" value="PHOSPHATIDYLINOSITOL-GLYCAN BIOSYNTHESIS CLASS F PROTEIN"/>
    <property type="match status" value="1"/>
</dbReference>
<dbReference type="PANTHER" id="PTHR43157">
    <property type="entry name" value="PHOSPHATIDYLINOSITOL-GLYCAN BIOSYNTHESIS CLASS F PROTEIN-RELATED"/>
    <property type="match status" value="1"/>
</dbReference>
<dbReference type="Pfam" id="PF00106">
    <property type="entry name" value="adh_short"/>
    <property type="match status" value="1"/>
</dbReference>
<keyword evidence="1" id="KW-0560">Oxidoreductase</keyword>
<name>A0A5A7S9Y2_9NOCA</name>
<dbReference type="InterPro" id="IPR002347">
    <property type="entry name" value="SDR_fam"/>
</dbReference>
<sequence length="323" mass="33889">MPTADKLAVRRFGVTDIPDLAGKTVAITGSNNGLGLQSATALARAGARVILLCRNQETGRAALAKVRAISPDGADHQLVRLDLTSLAAVRDAADSTKALAPRLDVLINNAGLMAVPFDRTDDGFEKQIGTNHFGHFVLTDALLPSLLATNQPRVVTLASVAHKRGAIVLDDLNYHQRPYTRMGAYSQSKLANLIYAAELGRRSAAAGSSLISVAAHPGIAATNLFDSMVPPIPGALTVTHLGLRAIGNNERGGALSQLYAATMPDVRNGDYLGPNQLGGARGPVRRSKRTRSARDETVAAGLWDKSVELTGADYSALASTVAE</sequence>
<organism evidence="3 4">
    <name type="scientific">Antrihabitans cavernicola</name>
    <dbReference type="NCBI Taxonomy" id="2495913"/>
    <lineage>
        <taxon>Bacteria</taxon>
        <taxon>Bacillati</taxon>
        <taxon>Actinomycetota</taxon>
        <taxon>Actinomycetes</taxon>
        <taxon>Mycobacteriales</taxon>
        <taxon>Nocardiaceae</taxon>
        <taxon>Antrihabitans</taxon>
    </lineage>
</organism>
<evidence type="ECO:0000313" key="4">
    <source>
        <dbReference type="Proteomes" id="UP000322244"/>
    </source>
</evidence>
<dbReference type="AlphaFoldDB" id="A0A5A7S9Y2"/>
<evidence type="ECO:0000256" key="1">
    <source>
        <dbReference type="ARBA" id="ARBA00023002"/>
    </source>
</evidence>
<dbReference type="RefSeq" id="WP_149431055.1">
    <property type="nucleotide sequence ID" value="NZ_VLNY01000006.1"/>
</dbReference>
<gene>
    <name evidence="3" type="ORF">FOY51_15075</name>
</gene>
<dbReference type="InterPro" id="IPR036291">
    <property type="entry name" value="NAD(P)-bd_dom_sf"/>
</dbReference>
<feature type="region of interest" description="Disordered" evidence="2">
    <location>
        <begin position="272"/>
        <end position="296"/>
    </location>
</feature>
<keyword evidence="4" id="KW-1185">Reference proteome</keyword>
<evidence type="ECO:0000313" key="3">
    <source>
        <dbReference type="EMBL" id="KAA0022294.1"/>
    </source>
</evidence>
<comment type="caution">
    <text evidence="3">The sequence shown here is derived from an EMBL/GenBank/DDBJ whole genome shotgun (WGS) entry which is preliminary data.</text>
</comment>
<protein>
    <submittedName>
        <fullName evidence="3">SDR family NAD(P)-dependent oxidoreductase</fullName>
    </submittedName>
</protein>